<evidence type="ECO:0000256" key="2">
    <source>
        <dbReference type="SAM" id="MobiDB-lite"/>
    </source>
</evidence>
<feature type="compositionally biased region" description="Low complexity" evidence="2">
    <location>
        <begin position="459"/>
        <end position="476"/>
    </location>
</feature>
<feature type="region of interest" description="Disordered" evidence="2">
    <location>
        <begin position="1274"/>
        <end position="1322"/>
    </location>
</feature>
<dbReference type="InterPro" id="IPR050252">
    <property type="entry name" value="Beta/Gamma-Crystallin"/>
</dbReference>
<dbReference type="InParanoid" id="I7M1S1"/>
<feature type="region of interest" description="Disordered" evidence="2">
    <location>
        <begin position="2439"/>
        <end position="2463"/>
    </location>
</feature>
<feature type="region of interest" description="Disordered" evidence="2">
    <location>
        <begin position="1096"/>
        <end position="1123"/>
    </location>
</feature>
<feature type="compositionally biased region" description="Basic and acidic residues" evidence="2">
    <location>
        <begin position="2801"/>
        <end position="2815"/>
    </location>
</feature>
<feature type="compositionally biased region" description="Low complexity" evidence="2">
    <location>
        <begin position="1037"/>
        <end position="1066"/>
    </location>
</feature>
<evidence type="ECO:0000313" key="4">
    <source>
        <dbReference type="Proteomes" id="UP000009168"/>
    </source>
</evidence>
<protein>
    <submittedName>
        <fullName evidence="3">Uncharacterized protein</fullName>
    </submittedName>
</protein>
<proteinExistence type="predicted"/>
<feature type="compositionally biased region" description="Polar residues" evidence="2">
    <location>
        <begin position="1232"/>
        <end position="1248"/>
    </location>
</feature>
<dbReference type="Proteomes" id="UP000009168">
    <property type="component" value="Unassembled WGS sequence"/>
</dbReference>
<feature type="compositionally biased region" description="Polar residues" evidence="2">
    <location>
        <begin position="1098"/>
        <end position="1123"/>
    </location>
</feature>
<dbReference type="GeneID" id="7828087"/>
<gene>
    <name evidence="3" type="ORF">TTHERM_00340200</name>
</gene>
<feature type="region of interest" description="Disordered" evidence="2">
    <location>
        <begin position="1035"/>
        <end position="1077"/>
    </location>
</feature>
<dbReference type="KEGG" id="tet:TTHERM_00340200"/>
<name>I7M1S1_TETTS</name>
<feature type="compositionally biased region" description="Low complexity" evidence="2">
    <location>
        <begin position="1199"/>
        <end position="1220"/>
    </location>
</feature>
<feature type="region of interest" description="Disordered" evidence="2">
    <location>
        <begin position="2801"/>
        <end position="2880"/>
    </location>
</feature>
<feature type="region of interest" description="Disordered" evidence="2">
    <location>
        <begin position="1411"/>
        <end position="1440"/>
    </location>
</feature>
<keyword evidence="4" id="KW-1185">Reference proteome</keyword>
<feature type="compositionally biased region" description="Polar residues" evidence="2">
    <location>
        <begin position="1365"/>
        <end position="1385"/>
    </location>
</feature>
<feature type="compositionally biased region" description="Polar residues" evidence="2">
    <location>
        <begin position="1067"/>
        <end position="1076"/>
    </location>
</feature>
<evidence type="ECO:0000313" key="3">
    <source>
        <dbReference type="EMBL" id="EAR97439.2"/>
    </source>
</evidence>
<feature type="region of interest" description="Disordered" evidence="2">
    <location>
        <begin position="1199"/>
        <end position="1248"/>
    </location>
</feature>
<feature type="region of interest" description="Disordered" evidence="2">
    <location>
        <begin position="454"/>
        <end position="476"/>
    </location>
</feature>
<feature type="compositionally biased region" description="Basic and acidic residues" evidence="2">
    <location>
        <begin position="227"/>
        <end position="242"/>
    </location>
</feature>
<sequence>MFGVSSQDEKNFIFIQQIILKWQKIDSIYFPQSPSNAKHTQNEIDSNNLISKQQSPQEYNYIFISKMNQKINLFSEEIVEAVLDMLNKYLLQNQNNLGQGNKKQTVQPKSLNFISNRETIQSIDHIENQNPKIQVFDSNQHLQIEIQVSSKNIPLNESIEYQDDSKEGQIITIRNILQNQILKHEPTHPSFLKQPNIYELEEAMIQTKQLKGKKFYSVQEILGIENQDKQQEEREENIKNSQKETAQNSQQQQILSQRVDQLLQKWKFSTQKKFLNYKTSSDQQEQIMKILNKKYLHAKEEEQQQKKNQKQQTTTGISITANTHDNTFSTKTFQSVAYLDFKQYQKNPTVKKKDEIYFTYTSRPYSAKQRRLVSQHSNPYLNQSSAKTQIKSFQELTQLYNDNLNSNQQMINDYQLVKPHQANQNFKETDSQNVSKKQKKNLNYFQKVISKHSSNPFIQPQKPSGNQQQQLEENQQSLSRINQNDLSNKNTECQSQKISSLQFQNFFQNSQNNIKQPNQKQFNRKMKTSLSIEEDKNFKDNLSQNNIPGSISAIPEAQLDRVAAGTSTLDEFGMKTIFSIKDFDSKEEEWILNGLNTDRDKTSNNNNQLNTSGRQSSANKNINIPFQIDSMSNISQSNKGYSTPFSNRLSSVNINSNNINSPLKYQEQNNFQECQFFQSQNTVQQNQILQKNNKEIKSQNKFMMHKRSVPTLNNEKTATQSSYQRETNIVSYEKSNQVPTTSYSKSYANLVEDYYFTSNKKNQHHKKERINYIQETTQSANELSYYRISPQRKILSKSPALNQKNKNQNSIYDKAQNQSNNQIIHQLIRRPVSAQKNISPKPKISLHNKFQNDESLNKLMSMNNLFEGCEGLKNQAISQGLLLQNQLNTTTYLSKLQTQNSFDSLIQDKPAINALLKCQQLQNQYEEYEKTILNAYQKKTLFEIDNLPKGKGKEEIAKQYETNLQNNIIEQPQEENADSIGISDKKQKVILNYQNVNQEEQNELPPPLLGIRKCESELSKEDKVAGFMSNREGYDINNLNQNGSNQENVAYSDSNNQNNSEQSINQTPNFQTQGQGNRKMYIIEQIEKRMRNKLKTPSLFSKQSLTKNNSPKNSQSQENSQRQIKFHAQLTIKQPKPVAIIPSWPNINLQNEKPAVINQDDLISSDASRLSISSPISHSPQSKNKLTFTQRLLQFDQEQNQNSKKNLQNSQTLNQSSSKKSIFEQRSKIDQEQVSQTSEKPEQINSNSFQKLSQLRTSGAFKLSVKNIFQAEEKRKQDDQLRKQRFQQRQSYLSHATQSKTEDNNVKSIDESQNQQLSVEKYGSQELSSETLILKKSPYINRIKNDQTIKETSLGIDETKFSKINLTQNNETDTPNSQASYTNRPSRFKQQKEEALWNSDKEKYQLMITSHTNTNGDNDLSGRNNSLSKNQTPKNQIQFSNSRKSSIGFINFTDSLERGNLLNNISSGNNKSNYEKAFKLQSSQQLISNESQQIKPEDQTPNPDLQKIKEAFAQIQLKRNVNEIKKKYGKVKFESLIRIVSALKILLNIQERKRLEVKCKDIIEQCTYLIKSICSKQYKDKKNYDNCEQPYSNTQQNASKLSLPFRFMLSCLGSTPLCINVFHHYNKFYKSYGLLLKWEYSESFIPLELSLVQSLPFKHASVWPQYFIIFASFLVEQKIIKNIDSYPFDIYMENQKFSINFFNLNNLKENKQQTLLSQKITFEDVVLVGYLQEMIQIYMKNRFYFSYELTGFRIYENISPIITMQIEQAKSQIRHVERLISQQIDFNVDISYEPDYIYQGIKRLYQNFDKSMITYSPSFKKNSKLQLANLNRDNSSKYSISLKNLALQNIIQPLAIKLHQIFNEKSQQIDNLLATYKQPRHIIGFLQKVGNHFIMVDLKMCLQEQLNYNSLKLEKFDTSQISFLIKAKNLSLPLIHVDAREIGADEIVQFFGSLNFSKAIKMFVLRQRFPKIWRRKLLEIFKKFVSFSSAQNIAFDKLQGSQKNFKKNMTQNIIFMPYLPKEDRYNFKIARNIPILNHLEQNEQQNNYEHLFRKQFSQIYETNFVLKRDQYEDLNIFQNNLVQTQKISKIDYKDQMAIPIELTSQENTYFEQSDFSSSIACEIIKKFTKINQIFFLKNQQNQSNFLFYLKLIWLPNKDFYCFKITIRDIFRHSTKKIEIFDLKRTLLLANILLLYLENNIQQKEIKNDDESNCELQIIHRYVNYPQQICKFRDTIIRRIIQENVKTLGKSLEVRQTIFKNEQIGLRIKDDESILRHLIVRSPQLLNFFNVIQRSYILKNKDLGGRCSVSAFFYIRKSPDYNPNQCMLVYLNILPYNLRIKQFNVFLGYQDLQAVDRQQCLQIFEKNQYITENYMQTFAQKIVSQVYVFRTFLGMQLFFRQIRAPKPVRRKTLLLNSPYKKLANRSKYLLQNTQSIENQAYDSQRSGDSLNSRAASRHESDDPQNLLQKASLHHNLGSQLSTIHSPHAGNLGNYNHSQFQNYQTHINQSQTHNRMKDKHMKGIKNFEQSSPEKDLYQRKKAAETLTKIKYVRNKYTKYNFDQGIDKEISKPFLEEIIHQKRIIYQSAKKFNNQYSIVTVMRDLVFDSFCIQIYIPKMSRTIQAKVTLTKLVDCSWNFFSQVFKDKFFFFFDNSCYLHVFENYQRFALRCLYMEKNSIQNNNSTENLSSRAIKSVYSISEPQNNKFFKFKLTDENNKVKVYKVYSTTNMKETNELDDDEYKTYVSPNQNQVKLQSNEPVFNNFMKDILPQSQLYQPKVSFMLGINLLQKKERILKFLGKAMKNKESKNEEADQDSNKKNNNANNINLNLQQTSEKSNILDLKKKMKKVTMKENSDKYEQDEKYNQVKSTNQDKSQELDRQESTEFYQKNGISMSDYLGIPFLQDLESSDFETLSKIATSPRQLSIQLKKNQDFIKAQMDQRKSLTFSGYNNNFENESFSSKSQFENENLKKPALSKYSKLQKRNTRGLLKQLIIKHRLKLIYYKNIKRIFEFFRKENSRKIDRIYQFAALTEHIDTYYINQIESDRLKKLYNYIEIYIWEKLIQQFTTIQSFPDKDNMKQDEVEPYIEKGEEAQNNNKNENQNVNDSKNKILKEDKIDMQEDNEKIKADHQTYSVYLCIDNTTKLYLRELLHSDYMKIDGGEEYQTTLFVDFIKKTQEDNISIDSPKHMLDVNFFDQTTKKQRAEDYYFDTLPTIGYTESSNHIVYIKHQNLNEQTVQKMRINLREIINLFIAEGYFKSQTNYSNSKLSYAEMKQLCHFIIYKIKTNEFFDIVEIKSTIRNFYYHNLILDPVQKIYLKSVLDVNRKSIKFLVSKIGTFEQVSRVVPTQFFEAYVPFFQALIKQKQYNLALQRVASFYGSKMLIFFYYK</sequence>
<dbReference type="PANTHER" id="PTHR11818:SF42">
    <property type="entry name" value="VOLTAGE-GATED HYDROGEN CHANNEL 1"/>
    <property type="match status" value="1"/>
</dbReference>
<feature type="compositionally biased region" description="Polar residues" evidence="2">
    <location>
        <begin position="1287"/>
        <end position="1299"/>
    </location>
</feature>
<feature type="compositionally biased region" description="Basic and acidic residues" evidence="2">
    <location>
        <begin position="2847"/>
        <end position="2862"/>
    </location>
</feature>
<dbReference type="RefSeq" id="XP_001017684.2">
    <property type="nucleotide sequence ID" value="XM_001017684.2"/>
</dbReference>
<keyword evidence="1" id="KW-0175">Coiled coil</keyword>
<feature type="compositionally biased region" description="Low complexity" evidence="2">
    <location>
        <begin position="3091"/>
        <end position="3104"/>
    </location>
</feature>
<dbReference type="PANTHER" id="PTHR11818">
    <property type="entry name" value="BETA/GAMMA CRYSTALLIN"/>
    <property type="match status" value="1"/>
</dbReference>
<feature type="compositionally biased region" description="Basic and acidic residues" evidence="2">
    <location>
        <begin position="2871"/>
        <end position="2880"/>
    </location>
</feature>
<reference evidence="4" key="1">
    <citation type="journal article" date="2006" name="PLoS Biol.">
        <title>Macronuclear genome sequence of the ciliate Tetrahymena thermophila, a model eukaryote.</title>
        <authorList>
            <person name="Eisen J.A."/>
            <person name="Coyne R.S."/>
            <person name="Wu M."/>
            <person name="Wu D."/>
            <person name="Thiagarajan M."/>
            <person name="Wortman J.R."/>
            <person name="Badger J.H."/>
            <person name="Ren Q."/>
            <person name="Amedeo P."/>
            <person name="Jones K.M."/>
            <person name="Tallon L.J."/>
            <person name="Delcher A.L."/>
            <person name="Salzberg S.L."/>
            <person name="Silva J.C."/>
            <person name="Haas B.J."/>
            <person name="Majoros W.H."/>
            <person name="Farzad M."/>
            <person name="Carlton J.M."/>
            <person name="Smith R.K. Jr."/>
            <person name="Garg J."/>
            <person name="Pearlman R.E."/>
            <person name="Karrer K.M."/>
            <person name="Sun L."/>
            <person name="Manning G."/>
            <person name="Elde N.C."/>
            <person name="Turkewitz A.P."/>
            <person name="Asai D.J."/>
            <person name="Wilkes D.E."/>
            <person name="Wang Y."/>
            <person name="Cai H."/>
            <person name="Collins K."/>
            <person name="Stewart B.A."/>
            <person name="Lee S.R."/>
            <person name="Wilamowska K."/>
            <person name="Weinberg Z."/>
            <person name="Ruzzo W.L."/>
            <person name="Wloga D."/>
            <person name="Gaertig J."/>
            <person name="Frankel J."/>
            <person name="Tsao C.-C."/>
            <person name="Gorovsky M.A."/>
            <person name="Keeling P.J."/>
            <person name="Waller R.F."/>
            <person name="Patron N.J."/>
            <person name="Cherry J.M."/>
            <person name="Stover N.A."/>
            <person name="Krieger C.J."/>
            <person name="del Toro C."/>
            <person name="Ryder H.F."/>
            <person name="Williamson S.C."/>
            <person name="Barbeau R.A."/>
            <person name="Hamilton E.P."/>
            <person name="Orias E."/>
        </authorList>
    </citation>
    <scope>NUCLEOTIDE SEQUENCE [LARGE SCALE GENOMIC DNA]</scope>
    <source>
        <strain evidence="4">SB210</strain>
    </source>
</reference>
<feature type="coiled-coil region" evidence="1">
    <location>
        <begin position="911"/>
        <end position="938"/>
    </location>
</feature>
<dbReference type="EMBL" id="GG662666">
    <property type="protein sequence ID" value="EAR97439.2"/>
    <property type="molecule type" value="Genomic_DNA"/>
</dbReference>
<feature type="region of interest" description="Disordered" evidence="2">
    <location>
        <begin position="1365"/>
        <end position="1390"/>
    </location>
</feature>
<organism evidence="3 4">
    <name type="scientific">Tetrahymena thermophila (strain SB210)</name>
    <dbReference type="NCBI Taxonomy" id="312017"/>
    <lineage>
        <taxon>Eukaryota</taxon>
        <taxon>Sar</taxon>
        <taxon>Alveolata</taxon>
        <taxon>Ciliophora</taxon>
        <taxon>Intramacronucleata</taxon>
        <taxon>Oligohymenophorea</taxon>
        <taxon>Hymenostomatida</taxon>
        <taxon>Tetrahymenina</taxon>
        <taxon>Tetrahymenidae</taxon>
        <taxon>Tetrahymena</taxon>
    </lineage>
</organism>
<feature type="region of interest" description="Disordered" evidence="2">
    <location>
        <begin position="596"/>
        <end position="618"/>
    </location>
</feature>
<feature type="compositionally biased region" description="Basic and acidic residues" evidence="2">
    <location>
        <begin position="1300"/>
        <end position="1310"/>
    </location>
</feature>
<feature type="region of interest" description="Disordered" evidence="2">
    <location>
        <begin position="227"/>
        <end position="252"/>
    </location>
</feature>
<feature type="region of interest" description="Disordered" evidence="2">
    <location>
        <begin position="3088"/>
        <end position="3110"/>
    </location>
</feature>
<feature type="compositionally biased region" description="Low complexity" evidence="2">
    <location>
        <begin position="2816"/>
        <end position="2827"/>
    </location>
</feature>
<accession>I7M1S1</accession>
<feature type="compositionally biased region" description="Polar residues" evidence="2">
    <location>
        <begin position="603"/>
        <end position="618"/>
    </location>
</feature>
<feature type="compositionally biased region" description="Basic and acidic residues" evidence="2">
    <location>
        <begin position="1221"/>
        <end position="1231"/>
    </location>
</feature>
<feature type="compositionally biased region" description="Polar residues" evidence="2">
    <location>
        <begin position="2439"/>
        <end position="2453"/>
    </location>
</feature>
<evidence type="ECO:0000256" key="1">
    <source>
        <dbReference type="SAM" id="Coils"/>
    </source>
</evidence>
<dbReference type="eggNOG" id="ENOG502SW5P">
    <property type="taxonomic scope" value="Eukaryota"/>
</dbReference>